<evidence type="ECO:0000256" key="6">
    <source>
        <dbReference type="ARBA" id="ARBA00022975"/>
    </source>
</evidence>
<sequence length="183" mass="20120">MSKINELEKQLLEIIKKESVFKGEFILASGKKSNFYIDMRKTSLHPLGAKLIGEIIFEKIKSFNIDSIGGPTLGADPIVSAVSIASALSEKPIPGFYVRKEAKSHGTMKMIEGIFKSGNRVIIVEDVVTTGSSTLKTIKAVENEGGKIIKIIALVDREEGGSENLKKEGYEFESLFRKSEILQ</sequence>
<evidence type="ECO:0000256" key="1">
    <source>
        <dbReference type="ARBA" id="ARBA00004889"/>
    </source>
</evidence>
<keyword evidence="6 7" id="KW-0665">Pyrimidine biosynthesis</keyword>
<feature type="binding site" description="in other chain" evidence="7">
    <location>
        <begin position="125"/>
        <end position="133"/>
    </location>
    <ligand>
        <name>5-phospho-alpha-D-ribose 1-diphosphate</name>
        <dbReference type="ChEBI" id="CHEBI:58017"/>
        <note>ligand shared between dimeric partners</note>
    </ligand>
</feature>
<comment type="subunit">
    <text evidence="7">Homodimer.</text>
</comment>
<proteinExistence type="inferred from homology"/>
<keyword evidence="3 7" id="KW-0328">Glycosyltransferase</keyword>
<dbReference type="FunFam" id="3.40.50.2020:FF:000029">
    <property type="entry name" value="Orotate phosphoribosyltransferase"/>
    <property type="match status" value="1"/>
</dbReference>
<comment type="cofactor">
    <cofactor evidence="7">
        <name>Mg(2+)</name>
        <dbReference type="ChEBI" id="CHEBI:18420"/>
    </cofactor>
</comment>
<dbReference type="Proteomes" id="UP000178797">
    <property type="component" value="Unassembled WGS sequence"/>
</dbReference>
<evidence type="ECO:0000313" key="10">
    <source>
        <dbReference type="Proteomes" id="UP000178797"/>
    </source>
</evidence>
<evidence type="ECO:0000256" key="5">
    <source>
        <dbReference type="ARBA" id="ARBA00022842"/>
    </source>
</evidence>
<comment type="caution">
    <text evidence="7">Lacks conserved residue(s) required for the propagation of feature annotation.</text>
</comment>
<feature type="binding site" description="in other chain" evidence="7">
    <location>
        <position position="100"/>
    </location>
    <ligand>
        <name>5-phospho-alpha-D-ribose 1-diphosphate</name>
        <dbReference type="ChEBI" id="CHEBI:58017"/>
        <note>ligand shared between dimeric partners</note>
    </ligand>
</feature>
<dbReference type="AlphaFoldDB" id="A0A1F7RXG2"/>
<dbReference type="EC" id="2.4.2.10" evidence="2 7"/>
<dbReference type="UniPathway" id="UPA00070">
    <property type="reaction ID" value="UER00119"/>
</dbReference>
<keyword evidence="5 7" id="KW-0460">Magnesium</keyword>
<dbReference type="GO" id="GO:0019856">
    <property type="term" value="P:pyrimidine nucleobase biosynthetic process"/>
    <property type="evidence" value="ECO:0007669"/>
    <property type="project" value="TreeGrafter"/>
</dbReference>
<protein>
    <recommendedName>
        <fullName evidence="2 7">Orotate phosphoribosyltransferase</fullName>
        <shortName evidence="7">OPRT</shortName>
        <shortName evidence="7">OPRTase</shortName>
        <ecNumber evidence="2 7">2.4.2.10</ecNumber>
    </recommendedName>
</protein>
<feature type="binding site" evidence="7">
    <location>
        <position position="129"/>
    </location>
    <ligand>
        <name>orotate</name>
        <dbReference type="ChEBI" id="CHEBI:30839"/>
    </ligand>
</feature>
<dbReference type="GO" id="GO:0004588">
    <property type="term" value="F:orotate phosphoribosyltransferase activity"/>
    <property type="evidence" value="ECO:0007669"/>
    <property type="project" value="UniProtKB-UniRule"/>
</dbReference>
<dbReference type="PANTHER" id="PTHR19278">
    <property type="entry name" value="OROTATE PHOSPHORIBOSYLTRANSFERASE"/>
    <property type="match status" value="1"/>
</dbReference>
<organism evidence="9 10">
    <name type="scientific">Candidatus Schekmanbacteria bacterium RBG_16_38_10</name>
    <dbReference type="NCBI Taxonomy" id="1817879"/>
    <lineage>
        <taxon>Bacteria</taxon>
        <taxon>Candidatus Schekmaniibacteriota</taxon>
    </lineage>
</organism>
<comment type="catalytic activity">
    <reaction evidence="7">
        <text>orotidine 5'-phosphate + diphosphate = orotate + 5-phospho-alpha-D-ribose 1-diphosphate</text>
        <dbReference type="Rhea" id="RHEA:10380"/>
        <dbReference type="ChEBI" id="CHEBI:30839"/>
        <dbReference type="ChEBI" id="CHEBI:33019"/>
        <dbReference type="ChEBI" id="CHEBI:57538"/>
        <dbReference type="ChEBI" id="CHEBI:58017"/>
        <dbReference type="EC" id="2.4.2.10"/>
    </reaction>
</comment>
<evidence type="ECO:0000256" key="7">
    <source>
        <dbReference type="HAMAP-Rule" id="MF_01208"/>
    </source>
</evidence>
<comment type="pathway">
    <text evidence="1 7">Pyrimidine metabolism; UMP biosynthesis via de novo pathway; UMP from orotate: step 1/2.</text>
</comment>
<feature type="binding site" evidence="7">
    <location>
        <position position="105"/>
    </location>
    <ligand>
        <name>5-phospho-alpha-D-ribose 1-diphosphate</name>
        <dbReference type="ChEBI" id="CHEBI:58017"/>
        <note>ligand shared between dimeric partners</note>
    </ligand>
</feature>
<feature type="binding site" evidence="7">
    <location>
        <position position="99"/>
    </location>
    <ligand>
        <name>5-phospho-alpha-D-ribose 1-diphosphate</name>
        <dbReference type="ChEBI" id="CHEBI:58017"/>
        <note>ligand shared between dimeric partners</note>
    </ligand>
</feature>
<reference evidence="9 10" key="1">
    <citation type="journal article" date="2016" name="Nat. Commun.">
        <title>Thousands of microbial genomes shed light on interconnected biogeochemical processes in an aquifer system.</title>
        <authorList>
            <person name="Anantharaman K."/>
            <person name="Brown C.T."/>
            <person name="Hug L.A."/>
            <person name="Sharon I."/>
            <person name="Castelle C.J."/>
            <person name="Probst A.J."/>
            <person name="Thomas B.C."/>
            <person name="Singh A."/>
            <person name="Wilkins M.J."/>
            <person name="Karaoz U."/>
            <person name="Brodie E.L."/>
            <person name="Williams K.H."/>
            <person name="Hubbard S.S."/>
            <person name="Banfield J.F."/>
        </authorList>
    </citation>
    <scope>NUCLEOTIDE SEQUENCE [LARGE SCALE GENOMIC DNA]</scope>
</reference>
<accession>A0A1F7RXG2</accession>
<dbReference type="GO" id="GO:0000287">
    <property type="term" value="F:magnesium ion binding"/>
    <property type="evidence" value="ECO:0007669"/>
    <property type="project" value="UniProtKB-UniRule"/>
</dbReference>
<evidence type="ECO:0000256" key="2">
    <source>
        <dbReference type="ARBA" id="ARBA00011971"/>
    </source>
</evidence>
<evidence type="ECO:0000256" key="3">
    <source>
        <dbReference type="ARBA" id="ARBA00022676"/>
    </source>
</evidence>
<dbReference type="NCBIfam" id="TIGR00336">
    <property type="entry name" value="pyrE"/>
    <property type="match status" value="1"/>
</dbReference>
<evidence type="ECO:0000259" key="8">
    <source>
        <dbReference type="Pfam" id="PF00156"/>
    </source>
</evidence>
<dbReference type="SUPFAM" id="SSF53271">
    <property type="entry name" value="PRTase-like"/>
    <property type="match status" value="1"/>
</dbReference>
<keyword evidence="4 7" id="KW-0808">Transferase</keyword>
<feature type="binding site" evidence="7">
    <location>
        <position position="157"/>
    </location>
    <ligand>
        <name>orotate</name>
        <dbReference type="ChEBI" id="CHEBI:30839"/>
    </ligand>
</feature>
<evidence type="ECO:0000313" key="9">
    <source>
        <dbReference type="EMBL" id="OGL46249.1"/>
    </source>
</evidence>
<dbReference type="InterPro" id="IPR004467">
    <property type="entry name" value="Or_phspho_trans_dom"/>
</dbReference>
<dbReference type="Pfam" id="PF00156">
    <property type="entry name" value="Pribosyltran"/>
    <property type="match status" value="1"/>
</dbReference>
<dbReference type="InterPro" id="IPR000836">
    <property type="entry name" value="PRTase_dom"/>
</dbReference>
<dbReference type="GO" id="GO:0044205">
    <property type="term" value="P:'de novo' UMP biosynthetic process"/>
    <property type="evidence" value="ECO:0007669"/>
    <property type="project" value="UniProtKB-UniRule"/>
</dbReference>
<dbReference type="PANTHER" id="PTHR19278:SF9">
    <property type="entry name" value="URIDINE 5'-MONOPHOSPHATE SYNTHASE"/>
    <property type="match status" value="1"/>
</dbReference>
<dbReference type="InterPro" id="IPR023031">
    <property type="entry name" value="OPRT"/>
</dbReference>
<dbReference type="InterPro" id="IPR029057">
    <property type="entry name" value="PRTase-like"/>
</dbReference>
<feature type="binding site" evidence="7">
    <location>
        <position position="103"/>
    </location>
    <ligand>
        <name>5-phospho-alpha-D-ribose 1-diphosphate</name>
        <dbReference type="ChEBI" id="CHEBI:58017"/>
        <note>ligand shared between dimeric partners</note>
    </ligand>
</feature>
<comment type="caution">
    <text evidence="9">The sequence shown here is derived from an EMBL/GenBank/DDBJ whole genome shotgun (WGS) entry which is preliminary data.</text>
</comment>
<comment type="function">
    <text evidence="7">Catalyzes the transfer of a ribosyl phosphate group from 5-phosphoribose 1-diphosphate to orotate, leading to the formation of orotidine monophosphate (OMP).</text>
</comment>
<dbReference type="EMBL" id="MGDE01000098">
    <property type="protein sequence ID" value="OGL46249.1"/>
    <property type="molecule type" value="Genomic_DNA"/>
</dbReference>
<dbReference type="CDD" id="cd06223">
    <property type="entry name" value="PRTases_typeI"/>
    <property type="match status" value="1"/>
</dbReference>
<feature type="domain" description="Phosphoribosyltransferase" evidence="8">
    <location>
        <begin position="46"/>
        <end position="166"/>
    </location>
</feature>
<dbReference type="HAMAP" id="MF_01208">
    <property type="entry name" value="PyrE"/>
    <property type="match status" value="1"/>
</dbReference>
<evidence type="ECO:0000256" key="4">
    <source>
        <dbReference type="ARBA" id="ARBA00022679"/>
    </source>
</evidence>
<name>A0A1F7RXG2_9BACT</name>
<dbReference type="Gene3D" id="3.40.50.2020">
    <property type="match status" value="1"/>
</dbReference>
<comment type="similarity">
    <text evidence="7">Belongs to the purine/pyrimidine phosphoribosyltransferase family. PyrE subfamily.</text>
</comment>
<gene>
    <name evidence="7" type="primary">pyrE</name>
    <name evidence="9" type="ORF">A2W05_10085</name>
</gene>